<reference evidence="2" key="1">
    <citation type="submission" date="2020-08" db="EMBL/GenBank/DDBJ databases">
        <title>Multicomponent nature underlies the extraordinary mechanical properties of spider dragline silk.</title>
        <authorList>
            <person name="Kono N."/>
            <person name="Nakamura H."/>
            <person name="Mori M."/>
            <person name="Yoshida Y."/>
            <person name="Ohtoshi R."/>
            <person name="Malay A.D."/>
            <person name="Moran D.A.P."/>
            <person name="Tomita M."/>
            <person name="Numata K."/>
            <person name="Arakawa K."/>
        </authorList>
    </citation>
    <scope>NUCLEOTIDE SEQUENCE</scope>
</reference>
<feature type="region of interest" description="Disordered" evidence="1">
    <location>
        <begin position="530"/>
        <end position="581"/>
    </location>
</feature>
<protein>
    <submittedName>
        <fullName evidence="2">Uncharacterized protein</fullName>
    </submittedName>
</protein>
<feature type="region of interest" description="Disordered" evidence="1">
    <location>
        <begin position="344"/>
        <end position="370"/>
    </location>
</feature>
<feature type="compositionally biased region" description="Polar residues" evidence="1">
    <location>
        <begin position="193"/>
        <end position="225"/>
    </location>
</feature>
<keyword evidence="3" id="KW-1185">Reference proteome</keyword>
<sequence length="581" mass="64723">VRTVIVDQSGGSKTKKLTNKNSDSRKGKSNKKGSNENLLEEDIYVEIGHICPPKEKLLKENKIAVKGPVKASRKKGQAPKPQVANLHLKDSNFDVNLNPNGGERKDNSNCFNEKKNSPQIKPSRRVQNGGCKTDEKQPDNRITPTVKPNNLKNSESFLTVKNKINSDSLSQVTVAEVHKNMDCDSTEKKNNSEDAPNNNSAEVKQQSDIQQEYDTKTSSNNSDYQELNKEKERMEEIEIEIPPYRIDTPDYSTLGSVIDKNQNDEPPDKSTSVDKDKTYPDRDDLNSTIDGLSSETLKFAIESTISSILRDSSGDSKYAEIELAPKKMVRFEKLDLIETYKKNKAESVKDSDEDSVISVSDKKNSTQKTLDVNSNEIPTYELGKVKLSLVDSIETDVSEKLTCSSSDCLSEASASSFAETECSQKDMTVNVLVRNPSPDCQPSNGVEDAQNDETQAQLVLKKSIVLTVAKQEKGFKSLCANKKPETVPEPPKSDHKISVTFLCSEPPEPPPYSLKPKVLSTDGTVRLQSISVPPQNHVKIEVPPPLPPPMRGRSRERRSKDRQHCKKNHKSRKKNKEGKLK</sequence>
<comment type="caution">
    <text evidence="2">The sequence shown here is derived from an EMBL/GenBank/DDBJ whole genome shotgun (WGS) entry which is preliminary data.</text>
</comment>
<feature type="region of interest" description="Disordered" evidence="1">
    <location>
        <begin position="1"/>
        <end position="39"/>
    </location>
</feature>
<evidence type="ECO:0000313" key="2">
    <source>
        <dbReference type="EMBL" id="GFU24276.1"/>
    </source>
</evidence>
<feature type="compositionally biased region" description="Basic and acidic residues" evidence="1">
    <location>
        <begin position="102"/>
        <end position="116"/>
    </location>
</feature>
<feature type="compositionally biased region" description="Polar residues" evidence="1">
    <location>
        <begin position="140"/>
        <end position="155"/>
    </location>
</feature>
<feature type="compositionally biased region" description="Basic residues" evidence="1">
    <location>
        <begin position="552"/>
        <end position="581"/>
    </location>
</feature>
<evidence type="ECO:0000256" key="1">
    <source>
        <dbReference type="SAM" id="MobiDB-lite"/>
    </source>
</evidence>
<proteinExistence type="predicted"/>
<gene>
    <name evidence="2" type="primary">AVEN_161329_1</name>
    <name evidence="2" type="ORF">NPIL_367671</name>
</gene>
<feature type="region of interest" description="Disordered" evidence="1">
    <location>
        <begin position="180"/>
        <end position="287"/>
    </location>
</feature>
<feature type="compositionally biased region" description="Basic and acidic residues" evidence="1">
    <location>
        <begin position="180"/>
        <end position="192"/>
    </location>
</feature>
<evidence type="ECO:0000313" key="3">
    <source>
        <dbReference type="Proteomes" id="UP000887013"/>
    </source>
</evidence>
<feature type="non-terminal residue" evidence="2">
    <location>
        <position position="1"/>
    </location>
</feature>
<dbReference type="OrthoDB" id="6422298at2759"/>
<feature type="compositionally biased region" description="Basic and acidic residues" evidence="1">
    <location>
        <begin position="261"/>
        <end position="285"/>
    </location>
</feature>
<name>A0A8X6QIM7_NEPPI</name>
<organism evidence="2 3">
    <name type="scientific">Nephila pilipes</name>
    <name type="common">Giant wood spider</name>
    <name type="synonym">Nephila maculata</name>
    <dbReference type="NCBI Taxonomy" id="299642"/>
    <lineage>
        <taxon>Eukaryota</taxon>
        <taxon>Metazoa</taxon>
        <taxon>Ecdysozoa</taxon>
        <taxon>Arthropoda</taxon>
        <taxon>Chelicerata</taxon>
        <taxon>Arachnida</taxon>
        <taxon>Araneae</taxon>
        <taxon>Araneomorphae</taxon>
        <taxon>Entelegynae</taxon>
        <taxon>Araneoidea</taxon>
        <taxon>Nephilidae</taxon>
        <taxon>Nephila</taxon>
    </lineage>
</organism>
<accession>A0A8X6QIM7</accession>
<dbReference type="EMBL" id="BMAW01081398">
    <property type="protein sequence ID" value="GFU24276.1"/>
    <property type="molecule type" value="Genomic_DNA"/>
</dbReference>
<feature type="compositionally biased region" description="Basic and acidic residues" evidence="1">
    <location>
        <begin position="226"/>
        <end position="236"/>
    </location>
</feature>
<dbReference type="AlphaFoldDB" id="A0A8X6QIM7"/>
<feature type="region of interest" description="Disordered" evidence="1">
    <location>
        <begin position="66"/>
        <end position="155"/>
    </location>
</feature>
<dbReference type="Proteomes" id="UP000887013">
    <property type="component" value="Unassembled WGS sequence"/>
</dbReference>